<comment type="caution">
    <text evidence="1">The sequence shown here is derived from an EMBL/GenBank/DDBJ whole genome shotgun (WGS) entry which is preliminary data.</text>
</comment>
<dbReference type="EMBL" id="JAVRRF010000032">
    <property type="protein sequence ID" value="KAK5051777.1"/>
    <property type="molecule type" value="Genomic_DNA"/>
</dbReference>
<evidence type="ECO:0008006" key="3">
    <source>
        <dbReference type="Google" id="ProtNLM"/>
    </source>
</evidence>
<sequence length="387" mass="42477">MTLEDFALPNDSIEFNIAKLSMLVARFLTSLCEGGMTPSTQEVFFHAIEDWASNLPQNLRYFPATSDPQTSQANEVGSLYLETFYFASVMTLTKPEFYTSLSTGRQQNSPHSRLFSQACVDASVQIGHAATIILNRGFLCKQSWLITTLVYHAGLVLALSLSVQTTSVRYSLKPSGSHSPETQGLDANMNVLSTCAPFNAMAAHFDKVLKYFRALINSCEEAKSASMSHQMDGRELFRAPPWPPTPSSWRNSSISTTSPTSTLWQTSPDMPVMYSLPPSSSYQVLAGSDPTAPISMDNDMSRATVTNYYPQPTIVDPTYIGWPATLPNEGSSYSFVSKSSSQSGHGSIDSGFEHYKPYMQNFWATEAFNSGQQMGSQGNVNTSSQYG</sequence>
<protein>
    <recommendedName>
        <fullName evidence="3">Transcription factor domain-containing protein</fullName>
    </recommendedName>
</protein>
<proteinExistence type="predicted"/>
<dbReference type="CDD" id="cd12148">
    <property type="entry name" value="fungal_TF_MHR"/>
    <property type="match status" value="1"/>
</dbReference>
<dbReference type="Proteomes" id="UP001345691">
    <property type="component" value="Unassembled WGS sequence"/>
</dbReference>
<gene>
    <name evidence="1" type="ORF">LTR69_010068</name>
</gene>
<evidence type="ECO:0000313" key="1">
    <source>
        <dbReference type="EMBL" id="KAK5051777.1"/>
    </source>
</evidence>
<accession>A0ABR0IZM1</accession>
<evidence type="ECO:0000313" key="2">
    <source>
        <dbReference type="Proteomes" id="UP001345691"/>
    </source>
</evidence>
<keyword evidence="2" id="KW-1185">Reference proteome</keyword>
<name>A0ABR0IZM1_9EURO</name>
<organism evidence="1 2">
    <name type="scientific">Exophiala sideris</name>
    <dbReference type="NCBI Taxonomy" id="1016849"/>
    <lineage>
        <taxon>Eukaryota</taxon>
        <taxon>Fungi</taxon>
        <taxon>Dikarya</taxon>
        <taxon>Ascomycota</taxon>
        <taxon>Pezizomycotina</taxon>
        <taxon>Eurotiomycetes</taxon>
        <taxon>Chaetothyriomycetidae</taxon>
        <taxon>Chaetothyriales</taxon>
        <taxon>Herpotrichiellaceae</taxon>
        <taxon>Exophiala</taxon>
    </lineage>
</organism>
<reference evidence="1 2" key="1">
    <citation type="submission" date="2023-08" db="EMBL/GenBank/DDBJ databases">
        <title>Black Yeasts Isolated from many extreme environments.</title>
        <authorList>
            <person name="Coleine C."/>
            <person name="Stajich J.E."/>
            <person name="Selbmann L."/>
        </authorList>
    </citation>
    <scope>NUCLEOTIDE SEQUENCE [LARGE SCALE GENOMIC DNA]</scope>
    <source>
        <strain evidence="1 2">CCFEE 6328</strain>
    </source>
</reference>